<accession>A0A8X8GL89</accession>
<evidence type="ECO:0000313" key="1">
    <source>
        <dbReference type="EMBL" id="MCF0265489.1"/>
    </source>
</evidence>
<dbReference type="Proteomes" id="UP000887320">
    <property type="component" value="Unassembled WGS sequence"/>
</dbReference>
<sequence length="311" mass="35960">MKLNQTKGVFAEFGYYPKNIDIENDRFSIKALPNHADSVTLVTEDPNIFNNWIYPGNKENYNPMTRKTTLLPFSSRIFGLPKTHVLKLHDCENKEDIDFVVWCTSFFIGMRLTTTEAGFLDATPIKPNMLVDFVLIECSLEDVVNLTLDYLEAERNNFRATKRVIAVIHSLFLAQYPQSLSFERFQYLYMALDSCYQLVKAKSNPILKKDIPHKNRIEWMCNQFQIKVPDWALVIDKNSEISSQRNDAMHEALFFDEPLGFAIYENINGNVILQMQHLICRLLVAILGNPNVSYVKSSVKTRHKHGLNLKE</sequence>
<comment type="caution">
    <text evidence="1">The sequence shown here is derived from an EMBL/GenBank/DDBJ whole genome shotgun (WGS) entry which is preliminary data.</text>
</comment>
<name>A0A8X8GL89_ACIGI</name>
<evidence type="ECO:0000313" key="2">
    <source>
        <dbReference type="Proteomes" id="UP000887320"/>
    </source>
</evidence>
<dbReference type="AlphaFoldDB" id="A0A8X8GL89"/>
<reference evidence="1" key="1">
    <citation type="submission" date="2021-07" db="EMBL/GenBank/DDBJ databases">
        <authorList>
            <person name="Fernandez M."/>
            <person name="Pereira P."/>
            <person name="Torres Tejerizo G.A."/>
            <person name="Gonzalez P."/>
            <person name="Agostini E."/>
        </authorList>
    </citation>
    <scope>NUCLEOTIDE SEQUENCE</scope>
    <source>
        <strain evidence="1">SFC 500-1A</strain>
    </source>
</reference>
<dbReference type="RefSeq" id="WP_234623665.1">
    <property type="nucleotide sequence ID" value="NZ_JAHWXT010000004.1"/>
</dbReference>
<proteinExistence type="predicted"/>
<dbReference type="EMBL" id="JAHWXT010000004">
    <property type="protein sequence ID" value="MCF0265489.1"/>
    <property type="molecule type" value="Genomic_DNA"/>
</dbReference>
<gene>
    <name evidence="1" type="ORF">KW868_13625</name>
</gene>
<organism evidence="1 2">
    <name type="scientific">Acinetobacter guillouiae</name>
    <name type="common">Acinetobacter genomosp. 11</name>
    <dbReference type="NCBI Taxonomy" id="106649"/>
    <lineage>
        <taxon>Bacteria</taxon>
        <taxon>Pseudomonadati</taxon>
        <taxon>Pseudomonadota</taxon>
        <taxon>Gammaproteobacteria</taxon>
        <taxon>Moraxellales</taxon>
        <taxon>Moraxellaceae</taxon>
        <taxon>Acinetobacter</taxon>
    </lineage>
</organism>
<protein>
    <submittedName>
        <fullName evidence="1">Uncharacterized protein</fullName>
    </submittedName>
</protein>